<dbReference type="EMBL" id="KE356561">
    <property type="protein sequence ID" value="ERG94314.1"/>
    <property type="molecule type" value="Genomic_DNA"/>
</dbReference>
<organism evidence="1 2">
    <name type="scientific">Haloquadratum walsbyi J07HQW2</name>
    <dbReference type="NCBI Taxonomy" id="1238425"/>
    <lineage>
        <taxon>Archaea</taxon>
        <taxon>Methanobacteriati</taxon>
        <taxon>Methanobacteriota</taxon>
        <taxon>Stenosarchaea group</taxon>
        <taxon>Halobacteria</taxon>
        <taxon>Halobacteriales</taxon>
        <taxon>Haloferacaceae</taxon>
        <taxon>Haloquadratum</taxon>
    </lineage>
</organism>
<evidence type="ECO:0000313" key="1">
    <source>
        <dbReference type="EMBL" id="ERG94314.1"/>
    </source>
</evidence>
<dbReference type="AlphaFoldDB" id="U1MV74"/>
<gene>
    <name evidence="1" type="ORF">J07HQW2_00748</name>
</gene>
<proteinExistence type="predicted"/>
<sequence>MTEAEPKPETESDTEQLDRVELLRTTSECEYLESLADDDDKVSLIAKNFFRSMRSMNKCH</sequence>
<reference evidence="1 2" key="1">
    <citation type="journal article" date="2013" name="PLoS ONE">
        <title>Assembly-driven community genomics of a hypersaline microbial ecosystem.</title>
        <authorList>
            <person name="Podell S."/>
            <person name="Ugalde J.A."/>
            <person name="Narasingarao P."/>
            <person name="Banfield J.F."/>
            <person name="Heidelberg K.B."/>
            <person name="Allen E.E."/>
        </authorList>
    </citation>
    <scope>NUCLEOTIDE SEQUENCE [LARGE SCALE GENOMIC DNA]</scope>
    <source>
        <strain evidence="2">J07HQW2</strain>
    </source>
</reference>
<name>U1MV74_9EURY</name>
<protein>
    <submittedName>
        <fullName evidence="1">Uncharacterized protein</fullName>
    </submittedName>
</protein>
<dbReference type="Proteomes" id="UP000030710">
    <property type="component" value="Unassembled WGS sequence"/>
</dbReference>
<evidence type="ECO:0000313" key="2">
    <source>
        <dbReference type="Proteomes" id="UP000030710"/>
    </source>
</evidence>
<accession>U1MV74</accession>
<dbReference type="HOGENOM" id="CLU_2930174_0_0_2"/>